<organism evidence="2 3">
    <name type="scientific">Roseovarius atlanticus</name>
    <dbReference type="NCBI Taxonomy" id="1641875"/>
    <lineage>
        <taxon>Bacteria</taxon>
        <taxon>Pseudomonadati</taxon>
        <taxon>Pseudomonadota</taxon>
        <taxon>Alphaproteobacteria</taxon>
        <taxon>Rhodobacterales</taxon>
        <taxon>Roseobacteraceae</taxon>
        <taxon>Roseovarius</taxon>
    </lineage>
</organism>
<dbReference type="EMBL" id="LAXJ01000002">
    <property type="protein sequence ID" value="KRS14221.1"/>
    <property type="molecule type" value="Genomic_DNA"/>
</dbReference>
<dbReference type="RefSeq" id="WP_144435399.1">
    <property type="nucleotide sequence ID" value="NZ_LAXJ01000002.1"/>
</dbReference>
<evidence type="ECO:0000256" key="1">
    <source>
        <dbReference type="SAM" id="Phobius"/>
    </source>
</evidence>
<evidence type="ECO:0000313" key="3">
    <source>
        <dbReference type="Proteomes" id="UP000051295"/>
    </source>
</evidence>
<proteinExistence type="predicted"/>
<dbReference type="OrthoDB" id="7652025at2"/>
<keyword evidence="1" id="KW-0472">Membrane</keyword>
<sequence length="101" mass="11595">MLSTLSPEGQALVTVIACLAVAYFMLYPALRPRHVSRMALYDLGVTGVMLVINGWLFWGTGTRFSLWLFDTNWVVFTIVIALVIETPLMLWYVRRHGMNWD</sequence>
<reference evidence="2 3" key="1">
    <citation type="submission" date="2015-04" db="EMBL/GenBank/DDBJ databases">
        <title>The draft genome sequence of Roseovarius sp.R12b.</title>
        <authorList>
            <person name="Li G."/>
            <person name="Lai Q."/>
            <person name="Shao Z."/>
            <person name="Yan P."/>
        </authorList>
    </citation>
    <scope>NUCLEOTIDE SEQUENCE [LARGE SCALE GENOMIC DNA]</scope>
    <source>
        <strain evidence="2 3">R12B</strain>
    </source>
</reference>
<feature type="transmembrane region" description="Helical" evidence="1">
    <location>
        <begin position="39"/>
        <end position="58"/>
    </location>
</feature>
<comment type="caution">
    <text evidence="2">The sequence shown here is derived from an EMBL/GenBank/DDBJ whole genome shotgun (WGS) entry which is preliminary data.</text>
</comment>
<keyword evidence="3" id="KW-1185">Reference proteome</keyword>
<evidence type="ECO:0000313" key="2">
    <source>
        <dbReference type="EMBL" id="KRS14221.1"/>
    </source>
</evidence>
<keyword evidence="1" id="KW-1133">Transmembrane helix</keyword>
<dbReference type="AlphaFoldDB" id="A0A0T5NZC1"/>
<feature type="transmembrane region" description="Helical" evidence="1">
    <location>
        <begin position="73"/>
        <end position="93"/>
    </location>
</feature>
<name>A0A0T5NZC1_9RHOB</name>
<dbReference type="PATRIC" id="fig|1641875.4.peg.1137"/>
<accession>A0A0T5NZC1</accession>
<gene>
    <name evidence="2" type="ORF">XM53_00300</name>
</gene>
<dbReference type="Proteomes" id="UP000051295">
    <property type="component" value="Unassembled WGS sequence"/>
</dbReference>
<dbReference type="STRING" id="1641875.XM53_00300"/>
<keyword evidence="1" id="KW-0812">Transmembrane</keyword>
<feature type="transmembrane region" description="Helical" evidence="1">
    <location>
        <begin position="12"/>
        <end position="30"/>
    </location>
</feature>
<protein>
    <submittedName>
        <fullName evidence="2">Uncharacterized protein</fullName>
    </submittedName>
</protein>